<keyword evidence="6 8" id="KW-1133">Transmembrane helix</keyword>
<organism evidence="9 10">
    <name type="scientific">Rapidithrix thailandica</name>
    <dbReference type="NCBI Taxonomy" id="413964"/>
    <lineage>
        <taxon>Bacteria</taxon>
        <taxon>Pseudomonadati</taxon>
        <taxon>Bacteroidota</taxon>
        <taxon>Cytophagia</taxon>
        <taxon>Cytophagales</taxon>
        <taxon>Flammeovirgaceae</taxon>
        <taxon>Rapidithrix</taxon>
    </lineage>
</organism>
<keyword evidence="4 8" id="KW-1003">Cell membrane</keyword>
<evidence type="ECO:0000256" key="8">
    <source>
        <dbReference type="RuleBase" id="RU363064"/>
    </source>
</evidence>
<dbReference type="InterPro" id="IPR001463">
    <property type="entry name" value="Na/Ala_symport"/>
</dbReference>
<evidence type="ECO:0000256" key="7">
    <source>
        <dbReference type="ARBA" id="ARBA00023136"/>
    </source>
</evidence>
<gene>
    <name evidence="9" type="ORF">AAG747_01550</name>
</gene>
<protein>
    <submittedName>
        <fullName evidence="9">Alanine/glycine:cation symporter family protein</fullName>
    </submittedName>
</protein>
<evidence type="ECO:0000256" key="4">
    <source>
        <dbReference type="ARBA" id="ARBA00022475"/>
    </source>
</evidence>
<dbReference type="Gene3D" id="1.20.1740.10">
    <property type="entry name" value="Amino acid/polyamine transporter I"/>
    <property type="match status" value="1"/>
</dbReference>
<dbReference type="PRINTS" id="PR00175">
    <property type="entry name" value="NAALASMPORT"/>
</dbReference>
<feature type="transmembrane region" description="Helical" evidence="8">
    <location>
        <begin position="489"/>
        <end position="509"/>
    </location>
</feature>
<feature type="transmembrane region" description="Helical" evidence="8">
    <location>
        <begin position="6"/>
        <end position="25"/>
    </location>
</feature>
<evidence type="ECO:0000256" key="1">
    <source>
        <dbReference type="ARBA" id="ARBA00004651"/>
    </source>
</evidence>
<proteinExistence type="inferred from homology"/>
<dbReference type="AlphaFoldDB" id="A0AAW9S054"/>
<feature type="transmembrane region" description="Helical" evidence="8">
    <location>
        <begin position="139"/>
        <end position="158"/>
    </location>
</feature>
<accession>A0AAW9S054</accession>
<keyword evidence="8" id="KW-0769">Symport</keyword>
<evidence type="ECO:0000313" key="9">
    <source>
        <dbReference type="EMBL" id="MEN7546571.1"/>
    </source>
</evidence>
<feature type="transmembrane region" description="Helical" evidence="8">
    <location>
        <begin position="306"/>
        <end position="333"/>
    </location>
</feature>
<feature type="transmembrane region" description="Helical" evidence="8">
    <location>
        <begin position="190"/>
        <end position="210"/>
    </location>
</feature>
<feature type="transmembrane region" description="Helical" evidence="8">
    <location>
        <begin position="222"/>
        <end position="239"/>
    </location>
</feature>
<name>A0AAW9S054_9BACT</name>
<comment type="subcellular location">
    <subcellularLocation>
        <location evidence="1 8">Cell membrane</location>
        <topology evidence="1 8">Multi-pass membrane protein</topology>
    </subcellularLocation>
</comment>
<evidence type="ECO:0000256" key="5">
    <source>
        <dbReference type="ARBA" id="ARBA00022692"/>
    </source>
</evidence>
<feature type="transmembrane region" description="Helical" evidence="8">
    <location>
        <begin position="59"/>
        <end position="81"/>
    </location>
</feature>
<dbReference type="NCBIfam" id="TIGR00835">
    <property type="entry name" value="agcS"/>
    <property type="match status" value="1"/>
</dbReference>
<dbReference type="RefSeq" id="WP_346819736.1">
    <property type="nucleotide sequence ID" value="NZ_JBDKWZ010000001.1"/>
</dbReference>
<comment type="caution">
    <text evidence="9">The sequence shown here is derived from an EMBL/GenBank/DDBJ whole genome shotgun (WGS) entry which is preliminary data.</text>
</comment>
<dbReference type="EMBL" id="JBDKWZ010000001">
    <property type="protein sequence ID" value="MEN7546571.1"/>
    <property type="molecule type" value="Genomic_DNA"/>
</dbReference>
<dbReference type="GO" id="GO:0005886">
    <property type="term" value="C:plasma membrane"/>
    <property type="evidence" value="ECO:0007669"/>
    <property type="project" value="UniProtKB-SubCell"/>
</dbReference>
<keyword evidence="5 8" id="KW-0812">Transmembrane</keyword>
<evidence type="ECO:0000256" key="3">
    <source>
        <dbReference type="ARBA" id="ARBA00022448"/>
    </source>
</evidence>
<dbReference type="Pfam" id="PF01235">
    <property type="entry name" value="Na_Ala_symp"/>
    <property type="match status" value="2"/>
</dbReference>
<evidence type="ECO:0000313" key="10">
    <source>
        <dbReference type="Proteomes" id="UP001403385"/>
    </source>
</evidence>
<evidence type="ECO:0000256" key="6">
    <source>
        <dbReference type="ARBA" id="ARBA00022989"/>
    </source>
</evidence>
<dbReference type="PANTHER" id="PTHR30330">
    <property type="entry name" value="AGSS FAMILY TRANSPORTER, SODIUM-ALANINE"/>
    <property type="match status" value="1"/>
</dbReference>
<keyword evidence="7 8" id="KW-0472">Membrane</keyword>
<keyword evidence="3 8" id="KW-0813">Transport</keyword>
<dbReference type="Proteomes" id="UP001403385">
    <property type="component" value="Unassembled WGS sequence"/>
</dbReference>
<feature type="transmembrane region" description="Helical" evidence="8">
    <location>
        <begin position="529"/>
        <end position="547"/>
    </location>
</feature>
<feature type="transmembrane region" description="Helical" evidence="8">
    <location>
        <begin position="87"/>
        <end position="112"/>
    </location>
</feature>
<sequence length="584" mass="62924">MFSEVAWGTPLLLLLLGGGLFFTVYSRFLPFKYLKHAIDVLRGKYDKDDDPGDINHYQALASAVAATVGMGNISGVAVAITTGGPGALVWMWLSAVLGISTKFFTCSLAIMYRGKDSAGHLEGGPMYVVREGLGPKWKALAVLFCVAGLFGCLPVFQANQLTQVIRDLLLIPNGWMLQNSWFEANLGPTAYSDFLTGTVIMLIVATVTFGGLHRIANVAGKLVPFMVLTYILIVLYILITNISEIPASFALIFSDAFTGKAVLGGLVGEVIRQGARRAAFSNEAGIGTAPMMHGAAKTKEPIREGLVAMLGPAIDTLLVCTMTALAIIVTGVWDQKHKLNIEVLDTQGNPVITGKIYTPTDEEENNADAYPIIYTSTTLLDNIDYEQALGVFHLDSLNSTVQLQLPVAASEVSLGTIRLVVNTPFKSYKKHQCIATASMGAFQLEGDHTLKGALSTPGGFYQSFVESKVKNGVTLTATAFQAEMSTTGILLLGICAAVFAFSTLFSFSYYGAKCSSFLFGSESVKIHRYFYVLTILWGAVVSIDSVINLIDGMYALMAIPTMVSALLLSPKVLQEARKYFEKYG</sequence>
<reference evidence="9 10" key="1">
    <citation type="submission" date="2024-04" db="EMBL/GenBank/DDBJ databases">
        <title>Novel genus in family Flammeovirgaceae.</title>
        <authorList>
            <person name="Nguyen T.H."/>
            <person name="Vuong T.Q."/>
            <person name="Le H."/>
            <person name="Kim S.-G."/>
        </authorList>
    </citation>
    <scope>NUCLEOTIDE SEQUENCE [LARGE SCALE GENOMIC DNA]</scope>
    <source>
        <strain evidence="9 10">JCM 23209</strain>
    </source>
</reference>
<dbReference type="PANTHER" id="PTHR30330:SF3">
    <property type="entry name" value="TRANSCRIPTIONAL REGULATOR, LRP FAMILY"/>
    <property type="match status" value="1"/>
</dbReference>
<dbReference type="GO" id="GO:0005283">
    <property type="term" value="F:amino acid:sodium symporter activity"/>
    <property type="evidence" value="ECO:0007669"/>
    <property type="project" value="InterPro"/>
</dbReference>
<evidence type="ECO:0000256" key="2">
    <source>
        <dbReference type="ARBA" id="ARBA00009261"/>
    </source>
</evidence>
<comment type="similarity">
    <text evidence="2 8">Belongs to the alanine or glycine:cation symporter (AGCS) (TC 2.A.25) family.</text>
</comment>
<keyword evidence="10" id="KW-1185">Reference proteome</keyword>